<dbReference type="EMBL" id="MF417897">
    <property type="protein sequence ID" value="ASN69835.1"/>
    <property type="molecule type" value="Genomic_DNA"/>
</dbReference>
<dbReference type="Gene3D" id="3.30.110.190">
    <property type="match status" value="1"/>
</dbReference>
<name>A0A2H4J3S8_9CAUD</name>
<proteinExistence type="predicted"/>
<reference evidence="1" key="1">
    <citation type="submission" date="2017-06" db="EMBL/GenBank/DDBJ databases">
        <title>Novel phages from South African skin metaviromes.</title>
        <authorList>
            <person name="van Zyl L.J."/>
            <person name="Abrahams Y."/>
            <person name="Stander E.A."/>
            <person name="Kirby B.M."/>
            <person name="Clavaud C."/>
            <person name="Farcet C."/>
            <person name="Breton L."/>
            <person name="Trindade M.I."/>
        </authorList>
    </citation>
    <scope>NUCLEOTIDE SEQUENCE</scope>
</reference>
<gene>
    <name evidence="1" type="ORF">9F6_16</name>
</gene>
<sequence>MDPIIGKGLDKIIEGAADGPIKTLNTTWDLIFGGYHNWVAKKQYKRQQDLENFKANIEAKVKNIPRDNLKEPELSIIGPAIESSKFYISEENIRELFSNLIAAAMDDSKTNEIHHSFVELIKQMSPKDAVLFKSLCNRDAIPAVRYKAVKGNYLGMNFLSDVVINNSPLTIADTEIALNNLERIGLLKIDIGTNYYTDKRHYNDFFSSYEFIDKFTKQYEKIEHDDYSDTFYLINLFGVDALASRHNVSTEEIYNLVKPACIEFDKGMIEITAFGKAFIHCCF</sequence>
<evidence type="ECO:0008006" key="2">
    <source>
        <dbReference type="Google" id="ProtNLM"/>
    </source>
</evidence>
<accession>A0A2H4J3S8</accession>
<organism evidence="1">
    <name type="scientific">uncultured Caudovirales phage</name>
    <dbReference type="NCBI Taxonomy" id="2100421"/>
    <lineage>
        <taxon>Viruses</taxon>
        <taxon>Duplodnaviria</taxon>
        <taxon>Heunggongvirae</taxon>
        <taxon>Uroviricota</taxon>
        <taxon>Caudoviricetes</taxon>
        <taxon>Peduoviridae</taxon>
        <taxon>Maltschvirus</taxon>
        <taxon>Maltschvirus maltsch</taxon>
    </lineage>
</organism>
<protein>
    <recommendedName>
        <fullName evidence="2">DUF4393 domain-containing protein</fullName>
    </recommendedName>
</protein>
<dbReference type="InterPro" id="IPR025506">
    <property type="entry name" value="Abi_alpha"/>
</dbReference>
<dbReference type="Pfam" id="PF14337">
    <property type="entry name" value="Abi_alpha"/>
    <property type="match status" value="1"/>
</dbReference>
<evidence type="ECO:0000313" key="1">
    <source>
        <dbReference type="EMBL" id="ASN69835.1"/>
    </source>
</evidence>